<protein>
    <recommendedName>
        <fullName evidence="4">Putative HNH nuclease YajD</fullName>
    </recommendedName>
</protein>
<dbReference type="GO" id="GO:0005829">
    <property type="term" value="C:cytosol"/>
    <property type="evidence" value="ECO:0007669"/>
    <property type="project" value="TreeGrafter"/>
</dbReference>
<evidence type="ECO:0000256" key="1">
    <source>
        <dbReference type="ARBA" id="ARBA00022722"/>
    </source>
</evidence>
<dbReference type="GO" id="GO:0003676">
    <property type="term" value="F:nucleic acid binding"/>
    <property type="evidence" value="ECO:0007669"/>
    <property type="project" value="InterPro"/>
</dbReference>
<proteinExistence type="inferred from homology"/>
<dbReference type="PANTHER" id="PTHR41286">
    <property type="entry name" value="HNH NUCLEASE YAJD-RELATED"/>
    <property type="match status" value="1"/>
</dbReference>
<dbReference type="Proteomes" id="UP001164718">
    <property type="component" value="Chromosome"/>
</dbReference>
<keyword evidence="2" id="KW-0378">Hydrolase</keyword>
<evidence type="ECO:0000256" key="3">
    <source>
        <dbReference type="ARBA" id="ARBA00038412"/>
    </source>
</evidence>
<evidence type="ECO:0000259" key="5">
    <source>
        <dbReference type="SMART" id="SM00507"/>
    </source>
</evidence>
<dbReference type="AlphaFoldDB" id="A0A9E8RVM6"/>
<evidence type="ECO:0000256" key="2">
    <source>
        <dbReference type="ARBA" id="ARBA00022801"/>
    </source>
</evidence>
<dbReference type="InterPro" id="IPR002711">
    <property type="entry name" value="HNH"/>
</dbReference>
<dbReference type="GO" id="GO:0008270">
    <property type="term" value="F:zinc ion binding"/>
    <property type="evidence" value="ECO:0007669"/>
    <property type="project" value="InterPro"/>
</dbReference>
<organism evidence="6 7">
    <name type="scientific">Fervidibacillus albus</name>
    <dbReference type="NCBI Taxonomy" id="2980026"/>
    <lineage>
        <taxon>Bacteria</taxon>
        <taxon>Bacillati</taxon>
        <taxon>Bacillota</taxon>
        <taxon>Bacilli</taxon>
        <taxon>Bacillales</taxon>
        <taxon>Bacillaceae</taxon>
        <taxon>Fervidibacillus</taxon>
    </lineage>
</organism>
<dbReference type="RefSeq" id="WP_275418634.1">
    <property type="nucleotide sequence ID" value="NZ_CP106878.1"/>
</dbReference>
<evidence type="ECO:0000256" key="4">
    <source>
        <dbReference type="ARBA" id="ARBA00040194"/>
    </source>
</evidence>
<sequence>MKYCAEQGCKNLISSGRYCEEHKRRKKEKKFYSKNKSFYRSQAWQDLRSYVYQRDKGRCQNCGKFVFGKQAHCDHIIPIWKDPSKELDPDNIRLLCPKCHAELEYKEEQEKEKFKWKL</sequence>
<feature type="domain" description="HNH nuclease" evidence="5">
    <location>
        <begin position="46"/>
        <end position="101"/>
    </location>
</feature>
<dbReference type="Pfam" id="PF01844">
    <property type="entry name" value="HNH"/>
    <property type="match status" value="1"/>
</dbReference>
<dbReference type="EMBL" id="CP106878">
    <property type="protein sequence ID" value="WAA10830.1"/>
    <property type="molecule type" value="Genomic_DNA"/>
</dbReference>
<dbReference type="InterPro" id="IPR003615">
    <property type="entry name" value="HNH_nuc"/>
</dbReference>
<gene>
    <name evidence="6" type="ORF">OE104_05825</name>
</gene>
<dbReference type="PANTHER" id="PTHR41286:SF1">
    <property type="entry name" value="HNH NUCLEASE YAJD-RELATED"/>
    <property type="match status" value="1"/>
</dbReference>
<name>A0A9E8RVM6_9BACI</name>
<keyword evidence="1" id="KW-0540">Nuclease</keyword>
<reference evidence="6" key="1">
    <citation type="submission" date="2022-09" db="EMBL/GenBank/DDBJ databases">
        <title>Complete Genomes of Fervidibacillus albus and Fervidibacillus halotolerans isolated from tidal flat sediments.</title>
        <authorList>
            <person name="Kwon K.K."/>
            <person name="Yang S.-H."/>
            <person name="Park M.J."/>
            <person name="Oh H.-M."/>
        </authorList>
    </citation>
    <scope>NUCLEOTIDE SEQUENCE</scope>
    <source>
        <strain evidence="6">MEBiC13591</strain>
    </source>
</reference>
<comment type="similarity">
    <text evidence="3">Belongs to the HNH nuclease family.</text>
</comment>
<keyword evidence="6" id="KW-0255">Endonuclease</keyword>
<evidence type="ECO:0000313" key="6">
    <source>
        <dbReference type="EMBL" id="WAA10830.1"/>
    </source>
</evidence>
<accession>A0A9E8RVM6</accession>
<dbReference type="SMART" id="SM00507">
    <property type="entry name" value="HNHc"/>
    <property type="match status" value="1"/>
</dbReference>
<dbReference type="CDD" id="cd00085">
    <property type="entry name" value="HNHc"/>
    <property type="match status" value="1"/>
</dbReference>
<dbReference type="Gene3D" id="1.10.30.50">
    <property type="match status" value="1"/>
</dbReference>
<dbReference type="GO" id="GO:0004519">
    <property type="term" value="F:endonuclease activity"/>
    <property type="evidence" value="ECO:0007669"/>
    <property type="project" value="UniProtKB-KW"/>
</dbReference>
<dbReference type="KEGG" id="faf:OE104_05825"/>
<evidence type="ECO:0000313" key="7">
    <source>
        <dbReference type="Proteomes" id="UP001164718"/>
    </source>
</evidence>
<keyword evidence="7" id="KW-1185">Reference proteome</keyword>
<dbReference type="GO" id="GO:0016787">
    <property type="term" value="F:hydrolase activity"/>
    <property type="evidence" value="ECO:0007669"/>
    <property type="project" value="UniProtKB-KW"/>
</dbReference>